<dbReference type="RefSeq" id="WP_338751475.1">
    <property type="nucleotide sequence ID" value="NZ_CP147404.1"/>
</dbReference>
<dbReference type="SUPFAM" id="SSF53187">
    <property type="entry name" value="Zn-dependent exopeptidases"/>
    <property type="match status" value="1"/>
</dbReference>
<evidence type="ECO:0000259" key="2">
    <source>
        <dbReference type="SMART" id="SM00646"/>
    </source>
</evidence>
<dbReference type="Pfam" id="PF01520">
    <property type="entry name" value="Amidase_3"/>
    <property type="match status" value="1"/>
</dbReference>
<dbReference type="SMART" id="SM00646">
    <property type="entry name" value="Ami_3"/>
    <property type="match status" value="1"/>
</dbReference>
<dbReference type="GO" id="GO:0008745">
    <property type="term" value="F:N-acetylmuramoyl-L-alanine amidase activity"/>
    <property type="evidence" value="ECO:0007669"/>
    <property type="project" value="UniProtKB-EC"/>
</dbReference>
<dbReference type="EMBL" id="CP147404">
    <property type="protein sequence ID" value="WXB92705.1"/>
    <property type="molecule type" value="Genomic_DNA"/>
</dbReference>
<sequence length="182" mass="20772">MKIIIDAGHGLHTLGKRSPNGMREYEFNREIALLLQKELCLFHHVNIQFSHSDEQDVPLAKRTALANSWNADLFLSIHANAYGETWNEVNGIETYIYPSRPQEAAELATLIQELVIKRTGRKNRGVKTANFYVLRKTKMTAVLIELGFMTHPEEAQLLRTSHYQQQCAEAIAEAVASYYQLK</sequence>
<feature type="domain" description="MurNAc-LAA" evidence="2">
    <location>
        <begin position="63"/>
        <end position="176"/>
    </location>
</feature>
<dbReference type="EC" id="3.5.1.28" evidence="3"/>
<keyword evidence="1 3" id="KW-0378">Hydrolase</keyword>
<evidence type="ECO:0000256" key="1">
    <source>
        <dbReference type="ARBA" id="ARBA00022801"/>
    </source>
</evidence>
<proteinExistence type="predicted"/>
<protein>
    <submittedName>
        <fullName evidence="3">N-acetylmuramoyl-L-alanine amidase</fullName>
        <ecNumber evidence="3">3.5.1.28</ecNumber>
    </submittedName>
</protein>
<dbReference type="Gene3D" id="3.40.630.40">
    <property type="entry name" value="Zn-dependent exopeptidases"/>
    <property type="match status" value="1"/>
</dbReference>
<accession>A0ABZ2N5R5</accession>
<evidence type="ECO:0000313" key="4">
    <source>
        <dbReference type="Proteomes" id="UP001387364"/>
    </source>
</evidence>
<keyword evidence="4" id="KW-1185">Reference proteome</keyword>
<dbReference type="PANTHER" id="PTHR30404:SF0">
    <property type="entry name" value="N-ACETYLMURAMOYL-L-ALANINE AMIDASE AMIC"/>
    <property type="match status" value="1"/>
</dbReference>
<dbReference type="Proteomes" id="UP001387364">
    <property type="component" value="Chromosome"/>
</dbReference>
<dbReference type="InterPro" id="IPR050695">
    <property type="entry name" value="N-acetylmuramoyl_amidase_3"/>
</dbReference>
<reference evidence="3 4" key="1">
    <citation type="submission" date="2024-02" db="EMBL/GenBank/DDBJ databases">
        <title>Seven novel Bacillus-like species.</title>
        <authorList>
            <person name="Liu G."/>
        </authorList>
    </citation>
    <scope>NUCLEOTIDE SEQUENCE [LARGE SCALE GENOMIC DNA]</scope>
    <source>
        <strain evidence="3 4">FJAT-52991</strain>
    </source>
</reference>
<dbReference type="PANTHER" id="PTHR30404">
    <property type="entry name" value="N-ACETYLMURAMOYL-L-ALANINE AMIDASE"/>
    <property type="match status" value="1"/>
</dbReference>
<dbReference type="CDD" id="cd02696">
    <property type="entry name" value="MurNAc-LAA"/>
    <property type="match status" value="1"/>
</dbReference>
<dbReference type="InterPro" id="IPR002508">
    <property type="entry name" value="MurNAc-LAA_cat"/>
</dbReference>
<evidence type="ECO:0000313" key="3">
    <source>
        <dbReference type="EMBL" id="WXB92705.1"/>
    </source>
</evidence>
<name>A0ABZ2N5R5_9BACI</name>
<organism evidence="3 4">
    <name type="scientific">Bacillus kandeliae</name>
    <dbReference type="NCBI Taxonomy" id="3129297"/>
    <lineage>
        <taxon>Bacteria</taxon>
        <taxon>Bacillati</taxon>
        <taxon>Bacillota</taxon>
        <taxon>Bacilli</taxon>
        <taxon>Bacillales</taxon>
        <taxon>Bacillaceae</taxon>
        <taxon>Bacillus</taxon>
    </lineage>
</organism>
<gene>
    <name evidence="3" type="ORF">WDJ61_15980</name>
</gene>